<dbReference type="InterPro" id="IPR004821">
    <property type="entry name" value="Cyt_trans-like"/>
</dbReference>
<dbReference type="NCBIfam" id="TIGR00125">
    <property type="entry name" value="cyt_tran_rel"/>
    <property type="match status" value="1"/>
</dbReference>
<keyword evidence="1" id="KW-0808">Transferase</keyword>
<feature type="domain" description="Cytidyltransferase-like" evidence="3">
    <location>
        <begin position="44"/>
        <end position="138"/>
    </location>
</feature>
<evidence type="ECO:0000256" key="2">
    <source>
        <dbReference type="ARBA" id="ARBA00022695"/>
    </source>
</evidence>
<accession>A0A1G2KZE8</accession>
<gene>
    <name evidence="4" type="ORF">A3J58_02390</name>
</gene>
<evidence type="ECO:0000313" key="4">
    <source>
        <dbReference type="EMBL" id="OHA03861.1"/>
    </source>
</evidence>
<dbReference type="SUPFAM" id="SSF52374">
    <property type="entry name" value="Nucleotidylyl transferase"/>
    <property type="match status" value="1"/>
</dbReference>
<name>A0A1G2KZE8_9BACT</name>
<dbReference type="Proteomes" id="UP000178510">
    <property type="component" value="Unassembled WGS sequence"/>
</dbReference>
<dbReference type="PANTHER" id="PTHR43793">
    <property type="entry name" value="FAD SYNTHASE"/>
    <property type="match status" value="1"/>
</dbReference>
<dbReference type="Pfam" id="PF01467">
    <property type="entry name" value="CTP_transf_like"/>
    <property type="match status" value="1"/>
</dbReference>
<dbReference type="InterPro" id="IPR014729">
    <property type="entry name" value="Rossmann-like_a/b/a_fold"/>
</dbReference>
<evidence type="ECO:0000313" key="5">
    <source>
        <dbReference type="Proteomes" id="UP000178510"/>
    </source>
</evidence>
<proteinExistence type="predicted"/>
<protein>
    <recommendedName>
        <fullName evidence="3">Cytidyltransferase-like domain-containing protein</fullName>
    </recommendedName>
</protein>
<dbReference type="GO" id="GO:0016779">
    <property type="term" value="F:nucleotidyltransferase activity"/>
    <property type="evidence" value="ECO:0007669"/>
    <property type="project" value="UniProtKB-KW"/>
</dbReference>
<dbReference type="PANTHER" id="PTHR43793:SF2">
    <property type="entry name" value="BIFUNCTIONAL PROTEIN HLDE"/>
    <property type="match status" value="1"/>
</dbReference>
<comment type="caution">
    <text evidence="4">The sequence shown here is derived from an EMBL/GenBank/DDBJ whole genome shotgun (WGS) entry which is preliminary data.</text>
</comment>
<keyword evidence="2" id="KW-0548">Nucleotidyltransferase</keyword>
<evidence type="ECO:0000256" key="1">
    <source>
        <dbReference type="ARBA" id="ARBA00022679"/>
    </source>
</evidence>
<dbReference type="Gene3D" id="3.40.50.620">
    <property type="entry name" value="HUPs"/>
    <property type="match status" value="1"/>
</dbReference>
<dbReference type="STRING" id="1802274.A3J58_02390"/>
<dbReference type="AlphaFoldDB" id="A0A1G2KZE8"/>
<evidence type="ECO:0000259" key="3">
    <source>
        <dbReference type="Pfam" id="PF01467"/>
    </source>
</evidence>
<reference evidence="4 5" key="1">
    <citation type="journal article" date="2016" name="Nat. Commun.">
        <title>Thousands of microbial genomes shed light on interconnected biogeochemical processes in an aquifer system.</title>
        <authorList>
            <person name="Anantharaman K."/>
            <person name="Brown C.T."/>
            <person name="Hug L.A."/>
            <person name="Sharon I."/>
            <person name="Castelle C.J."/>
            <person name="Probst A.J."/>
            <person name="Thomas B.C."/>
            <person name="Singh A."/>
            <person name="Wilkins M.J."/>
            <person name="Karaoz U."/>
            <person name="Brodie E.L."/>
            <person name="Williams K.H."/>
            <person name="Hubbard S.S."/>
            <person name="Banfield J.F."/>
        </authorList>
    </citation>
    <scope>NUCLEOTIDE SEQUENCE [LARGE SCALE GENOMIC DNA]</scope>
</reference>
<dbReference type="EMBL" id="MHQM01000018">
    <property type="protein sequence ID" value="OHA03861.1"/>
    <property type="molecule type" value="Genomic_DNA"/>
</dbReference>
<dbReference type="InterPro" id="IPR050385">
    <property type="entry name" value="Archaeal_FAD_synthase"/>
</dbReference>
<sequence length="198" mass="22396">MTRSALSHILETKTHSEHRLIRDFDALKKVVEDLKKKGKKIVLTQGVWDLIHEGHAKYLEAAKSYGDVLVVGLDSDELTRARKGPNRPIVPEKERIEMLTHLRHVDIVTVRELDHDIGHLIRLVRPHVLVTSSSTADFKGDLKTGTYDEFCKKVVTLPPQATTHTSARIRNLTIDGVEQLAREVDTLTKSFVKKIRSA</sequence>
<organism evidence="4 5">
    <name type="scientific">Candidatus Sungbacteria bacterium RIFCSPHIGHO2_02_FULL_52_23</name>
    <dbReference type="NCBI Taxonomy" id="1802274"/>
    <lineage>
        <taxon>Bacteria</taxon>
        <taxon>Candidatus Sungiibacteriota</taxon>
    </lineage>
</organism>